<dbReference type="AlphaFoldDB" id="A0A9P0AGC3"/>
<evidence type="ECO:0000256" key="2">
    <source>
        <dbReference type="ARBA" id="ARBA00043942"/>
    </source>
</evidence>
<evidence type="ECO:0000256" key="3">
    <source>
        <dbReference type="ARBA" id="ARBA00044072"/>
    </source>
</evidence>
<dbReference type="InterPro" id="IPR021475">
    <property type="entry name" value="Pants/Emi1-like"/>
</dbReference>
<reference evidence="5" key="1">
    <citation type="submission" date="2021-12" db="EMBL/GenBank/DDBJ databases">
        <authorList>
            <person name="King R."/>
        </authorList>
    </citation>
    <scope>NUCLEOTIDE SEQUENCE</scope>
</reference>
<accession>A0A9P0AGC3</accession>
<dbReference type="GO" id="GO:0043083">
    <property type="term" value="C:synaptic cleft"/>
    <property type="evidence" value="ECO:0007669"/>
    <property type="project" value="UniProtKB-SubCell"/>
</dbReference>
<evidence type="ECO:0000256" key="4">
    <source>
        <dbReference type="ARBA" id="ARBA00044235"/>
    </source>
</evidence>
<protein>
    <recommendedName>
        <fullName evidence="3">Synaptic plasticity regulator PANTS</fullName>
    </recommendedName>
    <alternativeName>
        <fullName evidence="4">Plasticity-associated neural transcript short</fullName>
    </alternativeName>
</protein>
<comment type="subcellular location">
    <subcellularLocation>
        <location evidence="2">Synaptic cleft</location>
    </subcellularLocation>
</comment>
<dbReference type="PANTHER" id="PTHR28052">
    <property type="entry name" value="UPF0545 PROTEIN C22ORF39"/>
    <property type="match status" value="1"/>
</dbReference>
<name>A0A9P0AGC3_BEMTA</name>
<dbReference type="Pfam" id="PF11326">
    <property type="entry name" value="PANTS-like"/>
    <property type="match status" value="1"/>
</dbReference>
<gene>
    <name evidence="5" type="ORF">BEMITA_LOCUS8903</name>
</gene>
<proteinExistence type="inferred from homology"/>
<organism evidence="5 6">
    <name type="scientific">Bemisia tabaci</name>
    <name type="common">Sweetpotato whitefly</name>
    <name type="synonym">Aleurodes tabaci</name>
    <dbReference type="NCBI Taxonomy" id="7038"/>
    <lineage>
        <taxon>Eukaryota</taxon>
        <taxon>Metazoa</taxon>
        <taxon>Ecdysozoa</taxon>
        <taxon>Arthropoda</taxon>
        <taxon>Hexapoda</taxon>
        <taxon>Insecta</taxon>
        <taxon>Pterygota</taxon>
        <taxon>Neoptera</taxon>
        <taxon>Paraneoptera</taxon>
        <taxon>Hemiptera</taxon>
        <taxon>Sternorrhyncha</taxon>
        <taxon>Aleyrodoidea</taxon>
        <taxon>Aleyrodidae</taxon>
        <taxon>Aleyrodinae</taxon>
        <taxon>Bemisia</taxon>
    </lineage>
</organism>
<evidence type="ECO:0000313" key="5">
    <source>
        <dbReference type="EMBL" id="CAH0390156.1"/>
    </source>
</evidence>
<keyword evidence="6" id="KW-1185">Reference proteome</keyword>
<dbReference type="EMBL" id="OU963866">
    <property type="protein sequence ID" value="CAH0390156.1"/>
    <property type="molecule type" value="Genomic_DNA"/>
</dbReference>
<comment type="similarity">
    <text evidence="1">Belongs to the UPF0545 family.</text>
</comment>
<evidence type="ECO:0000256" key="1">
    <source>
        <dbReference type="ARBA" id="ARBA00006412"/>
    </source>
</evidence>
<dbReference type="PANTHER" id="PTHR28052:SF1">
    <property type="entry name" value="UPF0545 PROTEIN C22ORF39"/>
    <property type="match status" value="1"/>
</dbReference>
<dbReference type="Proteomes" id="UP001152759">
    <property type="component" value="Chromosome 5"/>
</dbReference>
<evidence type="ECO:0000313" key="6">
    <source>
        <dbReference type="Proteomes" id="UP001152759"/>
    </source>
</evidence>
<sequence length="156" mass="18970">MSSFSNIAKAPLDNTEELINKFGWMIRPCDSYNREYTECASLKARFYQLFIHGETQDCLHWKSNYRDCSNFQDKKDPEAAKRLILFELQRREARIKAHYANDVWEHRLEPPPHWNAPLPEWMEKRNKDSYLEYKRKQLQENPNQLQKDRTKWCKIM</sequence>
<dbReference type="KEGG" id="btab:109036565"/>